<dbReference type="RefSeq" id="WP_197165261.1">
    <property type="nucleotide sequence ID" value="NZ_JADZGI010000002.1"/>
</dbReference>
<sequence length="89" mass="9767">MLHKLFAKGDWFAPKRFGYGAGLPIAWQGWALIVAWLASLAGLVRALQEPSSLPATLAGALFALVTAIFVSLAAKRTRGGWKWRWGERD</sequence>
<feature type="transmembrane region" description="Helical" evidence="1">
    <location>
        <begin position="21"/>
        <end position="43"/>
    </location>
</feature>
<keyword evidence="1" id="KW-0472">Membrane</keyword>
<keyword evidence="3" id="KW-1185">Reference proteome</keyword>
<evidence type="ECO:0000313" key="3">
    <source>
        <dbReference type="Proteomes" id="UP000617634"/>
    </source>
</evidence>
<keyword evidence="1" id="KW-1133">Transmembrane helix</keyword>
<keyword evidence="1" id="KW-0812">Transmembrane</keyword>
<name>A0A931HE92_9SPHN</name>
<proteinExistence type="predicted"/>
<dbReference type="Proteomes" id="UP000617634">
    <property type="component" value="Unassembled WGS sequence"/>
</dbReference>
<dbReference type="EMBL" id="JADZGI010000002">
    <property type="protein sequence ID" value="MBH0114169.1"/>
    <property type="molecule type" value="Genomic_DNA"/>
</dbReference>
<accession>A0A931HE92</accession>
<organism evidence="2 3">
    <name type="scientific">Novosphingobium aureum</name>
    <dbReference type="NCBI Taxonomy" id="2792964"/>
    <lineage>
        <taxon>Bacteria</taxon>
        <taxon>Pseudomonadati</taxon>
        <taxon>Pseudomonadota</taxon>
        <taxon>Alphaproteobacteria</taxon>
        <taxon>Sphingomonadales</taxon>
        <taxon>Sphingomonadaceae</taxon>
        <taxon>Novosphingobium</taxon>
    </lineage>
</organism>
<feature type="transmembrane region" description="Helical" evidence="1">
    <location>
        <begin position="55"/>
        <end position="74"/>
    </location>
</feature>
<evidence type="ECO:0000256" key="1">
    <source>
        <dbReference type="SAM" id="Phobius"/>
    </source>
</evidence>
<comment type="caution">
    <text evidence="2">The sequence shown here is derived from an EMBL/GenBank/DDBJ whole genome shotgun (WGS) entry which is preliminary data.</text>
</comment>
<gene>
    <name evidence="2" type="ORF">I5E68_14585</name>
</gene>
<evidence type="ECO:0000313" key="2">
    <source>
        <dbReference type="EMBL" id="MBH0114169.1"/>
    </source>
</evidence>
<dbReference type="AlphaFoldDB" id="A0A931HE92"/>
<protein>
    <recommendedName>
        <fullName evidence="4">DUF4175 domain-containing protein</fullName>
    </recommendedName>
</protein>
<evidence type="ECO:0008006" key="4">
    <source>
        <dbReference type="Google" id="ProtNLM"/>
    </source>
</evidence>
<reference evidence="2" key="1">
    <citation type="submission" date="2020-11" db="EMBL/GenBank/DDBJ databases">
        <title>Novosphingobium aureum sp. nov., a marine bacterium isolated from sediment of a salt flat.</title>
        <authorList>
            <person name="Yoo Y."/>
            <person name="Kim J.-J."/>
        </authorList>
    </citation>
    <scope>NUCLEOTIDE SEQUENCE</scope>
    <source>
        <strain evidence="2">YJ-S2-02</strain>
    </source>
</reference>